<dbReference type="GO" id="GO:0016740">
    <property type="term" value="F:transferase activity"/>
    <property type="evidence" value="ECO:0007669"/>
    <property type="project" value="UniProtKB-KW"/>
</dbReference>
<sequence length="216" mass="24603">MARLTLWGRLSSCNVQKVLWVLEELELPYERIDAGGDFGGLDEPAYRAMNPHGTVPTLRDGEQVVWDSDAIIRYLAASYGKGRLWPEDPGERAVADQWLAWVNSTLYRDWIDLFWMLVRTPPEQQDAAGIEARRSRTAARLAVLDRRLAESAFVSGDALGLADIAAGMTLYRWFEMPIERPELAHVEAWYRTLRERAAYVNAVCRPFEDLKGKLGY</sequence>
<dbReference type="InterPro" id="IPR004046">
    <property type="entry name" value="GST_C"/>
</dbReference>
<dbReference type="SFLD" id="SFLDS00019">
    <property type="entry name" value="Glutathione_Transferase_(cytos"/>
    <property type="match status" value="1"/>
</dbReference>
<dbReference type="Pfam" id="PF00043">
    <property type="entry name" value="GST_C"/>
    <property type="match status" value="1"/>
</dbReference>
<dbReference type="InterPro" id="IPR040079">
    <property type="entry name" value="Glutathione_S-Trfase"/>
</dbReference>
<dbReference type="Gene3D" id="1.20.1050.10">
    <property type="match status" value="1"/>
</dbReference>
<feature type="domain" description="GST C-terminal" evidence="4">
    <location>
        <begin position="88"/>
        <end position="210"/>
    </location>
</feature>
<evidence type="ECO:0000256" key="2">
    <source>
        <dbReference type="ARBA" id="ARBA00022679"/>
    </source>
</evidence>
<evidence type="ECO:0000313" key="5">
    <source>
        <dbReference type="EMBL" id="NIA67330.1"/>
    </source>
</evidence>
<keyword evidence="2" id="KW-0808">Transferase</keyword>
<evidence type="ECO:0000259" key="4">
    <source>
        <dbReference type="PROSITE" id="PS50405"/>
    </source>
</evidence>
<dbReference type="FunFam" id="3.40.30.10:FF:000039">
    <property type="entry name" value="Glutathione S-transferase domain"/>
    <property type="match status" value="1"/>
</dbReference>
<protein>
    <submittedName>
        <fullName evidence="5">Glutathione S-transferase family protein</fullName>
    </submittedName>
</protein>
<dbReference type="Pfam" id="PF13417">
    <property type="entry name" value="GST_N_3"/>
    <property type="match status" value="1"/>
</dbReference>
<evidence type="ECO:0000256" key="1">
    <source>
        <dbReference type="ARBA" id="ARBA00007409"/>
    </source>
</evidence>
<dbReference type="Gene3D" id="3.40.30.10">
    <property type="entry name" value="Glutaredoxin"/>
    <property type="match status" value="1"/>
</dbReference>
<reference evidence="5" key="1">
    <citation type="submission" date="2020-03" db="EMBL/GenBank/DDBJ databases">
        <title>Genome of Pelagibius litoralis DSM 21314T.</title>
        <authorList>
            <person name="Wang G."/>
        </authorList>
    </citation>
    <scope>NUCLEOTIDE SEQUENCE</scope>
    <source>
        <strain evidence="5">DSM 21314</strain>
    </source>
</reference>
<proteinExistence type="inferred from homology"/>
<accession>A0A967C2U1</accession>
<keyword evidence="6" id="KW-1185">Reference proteome</keyword>
<dbReference type="InterPro" id="IPR036249">
    <property type="entry name" value="Thioredoxin-like_sf"/>
</dbReference>
<dbReference type="EMBL" id="JAAQPH010000001">
    <property type="protein sequence ID" value="NIA67330.1"/>
    <property type="molecule type" value="Genomic_DNA"/>
</dbReference>
<dbReference type="RefSeq" id="WP_167220734.1">
    <property type="nucleotide sequence ID" value="NZ_JAAQPH010000001.1"/>
</dbReference>
<dbReference type="PROSITE" id="PS50405">
    <property type="entry name" value="GST_CTER"/>
    <property type="match status" value="1"/>
</dbReference>
<dbReference type="PANTHER" id="PTHR44051:SF19">
    <property type="entry name" value="DISULFIDE-BOND OXIDOREDUCTASE YFCG"/>
    <property type="match status" value="1"/>
</dbReference>
<dbReference type="InterPro" id="IPR010987">
    <property type="entry name" value="Glutathione-S-Trfase_C-like"/>
</dbReference>
<name>A0A967C2U1_9PROT</name>
<dbReference type="InterPro" id="IPR036282">
    <property type="entry name" value="Glutathione-S-Trfase_C_sf"/>
</dbReference>
<dbReference type="SUPFAM" id="SSF47616">
    <property type="entry name" value="GST C-terminal domain-like"/>
    <property type="match status" value="1"/>
</dbReference>
<evidence type="ECO:0000259" key="3">
    <source>
        <dbReference type="PROSITE" id="PS50404"/>
    </source>
</evidence>
<dbReference type="AlphaFoldDB" id="A0A967C2U1"/>
<feature type="domain" description="GST N-terminal" evidence="3">
    <location>
        <begin position="2"/>
        <end position="83"/>
    </location>
</feature>
<dbReference type="PROSITE" id="PS50404">
    <property type="entry name" value="GST_NTER"/>
    <property type="match status" value="1"/>
</dbReference>
<dbReference type="SUPFAM" id="SSF52833">
    <property type="entry name" value="Thioredoxin-like"/>
    <property type="match status" value="1"/>
</dbReference>
<comment type="caution">
    <text evidence="5">The sequence shown here is derived from an EMBL/GenBank/DDBJ whole genome shotgun (WGS) entry which is preliminary data.</text>
</comment>
<dbReference type="CDD" id="cd03047">
    <property type="entry name" value="GST_N_2"/>
    <property type="match status" value="1"/>
</dbReference>
<gene>
    <name evidence="5" type="ORF">HBA54_01855</name>
</gene>
<comment type="similarity">
    <text evidence="1">Belongs to the GST superfamily.</text>
</comment>
<dbReference type="PANTHER" id="PTHR44051">
    <property type="entry name" value="GLUTATHIONE S-TRANSFERASE-RELATED"/>
    <property type="match status" value="1"/>
</dbReference>
<evidence type="ECO:0000313" key="6">
    <source>
        <dbReference type="Proteomes" id="UP000761264"/>
    </source>
</evidence>
<dbReference type="SFLD" id="SFLDG00358">
    <property type="entry name" value="Main_(cytGST)"/>
    <property type="match status" value="1"/>
</dbReference>
<dbReference type="SFLD" id="SFLDG01150">
    <property type="entry name" value="Main.1:_Beta-like"/>
    <property type="match status" value="1"/>
</dbReference>
<organism evidence="5 6">
    <name type="scientific">Pelagibius litoralis</name>
    <dbReference type="NCBI Taxonomy" id="374515"/>
    <lineage>
        <taxon>Bacteria</taxon>
        <taxon>Pseudomonadati</taxon>
        <taxon>Pseudomonadota</taxon>
        <taxon>Alphaproteobacteria</taxon>
        <taxon>Rhodospirillales</taxon>
        <taxon>Rhodovibrionaceae</taxon>
        <taxon>Pelagibius</taxon>
    </lineage>
</organism>
<dbReference type="Proteomes" id="UP000761264">
    <property type="component" value="Unassembled WGS sequence"/>
</dbReference>
<dbReference type="InterPro" id="IPR004045">
    <property type="entry name" value="Glutathione_S-Trfase_N"/>
</dbReference>